<dbReference type="Proteomes" id="UP000236454">
    <property type="component" value="Unassembled WGS sequence"/>
</dbReference>
<proteinExistence type="predicted"/>
<protein>
    <submittedName>
        <fullName evidence="1">Uncharacterized protein</fullName>
    </submittedName>
</protein>
<keyword evidence="2" id="KW-1185">Reference proteome</keyword>
<gene>
    <name evidence="1" type="ORF">SAMN05216474_2746</name>
</gene>
<reference evidence="1 2" key="1">
    <citation type="submission" date="2016-10" db="EMBL/GenBank/DDBJ databases">
        <authorList>
            <person name="de Groot N.N."/>
        </authorList>
    </citation>
    <scope>NUCLEOTIDE SEQUENCE [LARGE SCALE GENOMIC DNA]</scope>
    <source>
        <strain evidence="1 2">CGMCC 1.7005</strain>
    </source>
</reference>
<dbReference type="STRING" id="477690.SAMN05216474_2746"/>
<evidence type="ECO:0000313" key="2">
    <source>
        <dbReference type="Proteomes" id="UP000236454"/>
    </source>
</evidence>
<dbReference type="AlphaFoldDB" id="A0A1I7BET5"/>
<name>A0A1I7BET5_9FLAO</name>
<evidence type="ECO:0000313" key="1">
    <source>
        <dbReference type="EMBL" id="SFT85621.1"/>
    </source>
</evidence>
<accession>A0A1I7BET5</accession>
<sequence>MDDVFPYYTIDEKTFARKLKEMLKGGEGLSWD</sequence>
<organism evidence="1 2">
    <name type="scientific">Lishizhenia tianjinensis</name>
    <dbReference type="NCBI Taxonomy" id="477690"/>
    <lineage>
        <taxon>Bacteria</taxon>
        <taxon>Pseudomonadati</taxon>
        <taxon>Bacteroidota</taxon>
        <taxon>Flavobacteriia</taxon>
        <taxon>Flavobacteriales</taxon>
        <taxon>Crocinitomicaceae</taxon>
        <taxon>Lishizhenia</taxon>
    </lineage>
</organism>
<dbReference type="EMBL" id="FPAS01000005">
    <property type="protein sequence ID" value="SFT85621.1"/>
    <property type="molecule type" value="Genomic_DNA"/>
</dbReference>